<dbReference type="AlphaFoldDB" id="A0A4C1Z1U3"/>
<evidence type="ECO:0000313" key="2">
    <source>
        <dbReference type="EMBL" id="GBP80565.1"/>
    </source>
</evidence>
<keyword evidence="3" id="KW-1185">Reference proteome</keyword>
<name>A0A4C1Z1U3_EUMVA</name>
<dbReference type="EMBL" id="BGZK01001468">
    <property type="protein sequence ID" value="GBP80565.1"/>
    <property type="molecule type" value="Genomic_DNA"/>
</dbReference>
<protein>
    <submittedName>
        <fullName evidence="2">Uncharacterized protein</fullName>
    </submittedName>
</protein>
<reference evidence="2 3" key="1">
    <citation type="journal article" date="2019" name="Commun. Biol.">
        <title>The bagworm genome reveals a unique fibroin gene that provides high tensile strength.</title>
        <authorList>
            <person name="Kono N."/>
            <person name="Nakamura H."/>
            <person name="Ohtoshi R."/>
            <person name="Tomita M."/>
            <person name="Numata K."/>
            <person name="Arakawa K."/>
        </authorList>
    </citation>
    <scope>NUCLEOTIDE SEQUENCE [LARGE SCALE GENOMIC DNA]</scope>
</reference>
<proteinExistence type="predicted"/>
<feature type="compositionally biased region" description="Polar residues" evidence="1">
    <location>
        <begin position="49"/>
        <end position="59"/>
    </location>
</feature>
<evidence type="ECO:0000313" key="3">
    <source>
        <dbReference type="Proteomes" id="UP000299102"/>
    </source>
</evidence>
<gene>
    <name evidence="2" type="ORF">EVAR_37669_1</name>
</gene>
<accession>A0A4C1Z1U3</accession>
<dbReference type="Proteomes" id="UP000299102">
    <property type="component" value="Unassembled WGS sequence"/>
</dbReference>
<feature type="region of interest" description="Disordered" evidence="1">
    <location>
        <begin position="18"/>
        <end position="68"/>
    </location>
</feature>
<evidence type="ECO:0000256" key="1">
    <source>
        <dbReference type="SAM" id="MobiDB-lite"/>
    </source>
</evidence>
<sequence>MAAGAGRRTYYCLMPESLRLGDTTPTHPGGSGSLEVETSSYRTRDSTVRRSQLGNTSNSDSRRRSKALRGRWVSEASVIYPLRIPAGSRASAGRGGLSVRAFIRPSLALSGPTPPVRATTM</sequence>
<organism evidence="2 3">
    <name type="scientific">Eumeta variegata</name>
    <name type="common">Bagworm moth</name>
    <name type="synonym">Eumeta japonica</name>
    <dbReference type="NCBI Taxonomy" id="151549"/>
    <lineage>
        <taxon>Eukaryota</taxon>
        <taxon>Metazoa</taxon>
        <taxon>Ecdysozoa</taxon>
        <taxon>Arthropoda</taxon>
        <taxon>Hexapoda</taxon>
        <taxon>Insecta</taxon>
        <taxon>Pterygota</taxon>
        <taxon>Neoptera</taxon>
        <taxon>Endopterygota</taxon>
        <taxon>Lepidoptera</taxon>
        <taxon>Glossata</taxon>
        <taxon>Ditrysia</taxon>
        <taxon>Tineoidea</taxon>
        <taxon>Psychidae</taxon>
        <taxon>Oiketicinae</taxon>
        <taxon>Eumeta</taxon>
    </lineage>
</organism>
<comment type="caution">
    <text evidence="2">The sequence shown here is derived from an EMBL/GenBank/DDBJ whole genome shotgun (WGS) entry which is preliminary data.</text>
</comment>